<protein>
    <submittedName>
        <fullName evidence="1">Streptomycin 6-kinase</fullName>
    </submittedName>
</protein>
<accession>A0A8J3Q4Y8</accession>
<organism evidence="1 2">
    <name type="scientific">Rhizocola hellebori</name>
    <dbReference type="NCBI Taxonomy" id="1392758"/>
    <lineage>
        <taxon>Bacteria</taxon>
        <taxon>Bacillati</taxon>
        <taxon>Actinomycetota</taxon>
        <taxon>Actinomycetes</taxon>
        <taxon>Micromonosporales</taxon>
        <taxon>Micromonosporaceae</taxon>
        <taxon>Rhizocola</taxon>
    </lineage>
</organism>
<dbReference type="InterPro" id="IPR011009">
    <property type="entry name" value="Kinase-like_dom_sf"/>
</dbReference>
<dbReference type="Proteomes" id="UP000612899">
    <property type="component" value="Unassembled WGS sequence"/>
</dbReference>
<comment type="caution">
    <text evidence="1">The sequence shown here is derived from an EMBL/GenBank/DDBJ whole genome shotgun (WGS) entry which is preliminary data.</text>
</comment>
<evidence type="ECO:0000313" key="2">
    <source>
        <dbReference type="Proteomes" id="UP000612899"/>
    </source>
</evidence>
<dbReference type="InterPro" id="IPR006748">
    <property type="entry name" value="NH2Glyco/OHUrea_AB-resist_kin"/>
</dbReference>
<reference evidence="1" key="1">
    <citation type="submission" date="2021-01" db="EMBL/GenBank/DDBJ databases">
        <title>Whole genome shotgun sequence of Rhizocola hellebori NBRC 109834.</title>
        <authorList>
            <person name="Komaki H."/>
            <person name="Tamura T."/>
        </authorList>
    </citation>
    <scope>NUCLEOTIDE SEQUENCE</scope>
    <source>
        <strain evidence="1">NBRC 109834</strain>
    </source>
</reference>
<dbReference type="GO" id="GO:0016773">
    <property type="term" value="F:phosphotransferase activity, alcohol group as acceptor"/>
    <property type="evidence" value="ECO:0007669"/>
    <property type="project" value="InterPro"/>
</dbReference>
<dbReference type="EMBL" id="BONY01000007">
    <property type="protein sequence ID" value="GIH03412.1"/>
    <property type="molecule type" value="Genomic_DNA"/>
</dbReference>
<dbReference type="GO" id="GO:0019748">
    <property type="term" value="P:secondary metabolic process"/>
    <property type="evidence" value="ECO:0007669"/>
    <property type="project" value="InterPro"/>
</dbReference>
<dbReference type="Gene3D" id="3.90.1200.10">
    <property type="match status" value="1"/>
</dbReference>
<sequence length="297" mass="32331">MANVAAFVVPVNLADSVRADPVPGRRDWLRLLPEIVGAQAERWSLRVGEPYQPGGRCAWVAPVRDVAGQDLVLKVAWRHDEAAHEADALRAWAGQGAVRLHDSEVFGSTSVLLLERCRPGTTLAQALPEPEQDEVVAGLLRRLWVAPTAGFSFRPLQVMCDAWAAEFEEQLAVSASRLDPGLARAGIELLRTLPATAERQVLLCTDLHAGNVLAARGEPWLVIDPKPYLGDPTYDALQHLLNCEERLVADPAGLARRLADLLGLDPDRLICWLFARCVQESIDQPVLGEVAAHLAPG</sequence>
<dbReference type="SUPFAM" id="SSF56112">
    <property type="entry name" value="Protein kinase-like (PK-like)"/>
    <property type="match status" value="1"/>
</dbReference>
<proteinExistence type="predicted"/>
<keyword evidence="2" id="KW-1185">Reference proteome</keyword>
<evidence type="ECO:0000313" key="1">
    <source>
        <dbReference type="EMBL" id="GIH03412.1"/>
    </source>
</evidence>
<gene>
    <name evidence="1" type="ORF">Rhe02_14790</name>
</gene>
<dbReference type="Pfam" id="PF04655">
    <property type="entry name" value="APH_6_hur"/>
    <property type="match status" value="1"/>
</dbReference>
<name>A0A8J3Q4Y8_9ACTN</name>
<dbReference type="AlphaFoldDB" id="A0A8J3Q4Y8"/>